<feature type="transmembrane region" description="Helical" evidence="7">
    <location>
        <begin position="277"/>
        <end position="296"/>
    </location>
</feature>
<dbReference type="EMBL" id="JXCL01000029">
    <property type="protein sequence ID" value="KIL17039.1"/>
    <property type="molecule type" value="Genomic_DNA"/>
</dbReference>
<name>A0AB34QST0_BACPU</name>
<feature type="transmembrane region" description="Helical" evidence="7">
    <location>
        <begin position="127"/>
        <end position="149"/>
    </location>
</feature>
<dbReference type="InterPro" id="IPR037185">
    <property type="entry name" value="EmrE-like"/>
</dbReference>
<evidence type="ECO:0000256" key="6">
    <source>
        <dbReference type="ARBA" id="ARBA00023136"/>
    </source>
</evidence>
<organism evidence="8 9">
    <name type="scientific">Bacillus pumilus</name>
    <name type="common">Bacillus mesentericus</name>
    <dbReference type="NCBI Taxonomy" id="1408"/>
    <lineage>
        <taxon>Bacteria</taxon>
        <taxon>Bacillati</taxon>
        <taxon>Bacillota</taxon>
        <taxon>Bacilli</taxon>
        <taxon>Bacillales</taxon>
        <taxon>Bacillaceae</taxon>
        <taxon>Bacillus</taxon>
    </lineage>
</organism>
<evidence type="ECO:0000313" key="8">
    <source>
        <dbReference type="EMBL" id="KIL17039.1"/>
    </source>
</evidence>
<dbReference type="SUPFAM" id="SSF103481">
    <property type="entry name" value="Multidrug resistance efflux transporter EmrE"/>
    <property type="match status" value="2"/>
</dbReference>
<sequence length="298" mass="31695">MRKRGMLCKKEKKVGIEVGILYALLPAIFWGSIVLISVKLGGNAYQQTLGITLGAFIFSIAAFFIKMPELTPLIFAVSVISGIFWSIGQMNQLSSVAFLGVSKAVPLSTGMQLVSTTLFGVMVFKEWQTMTVILIGSCAILLIIAGVVLTSLGQKKNGGGNGGNFKKGIMILLISTVGYVGYVVILRWFHIDGWSALVPQSIGMLLSSLAISLKQNPFSKYTFKNIIAGLVWSTGNLGLLLAIPLIGVAVSFSMSQTGIVISTLGGIYLLKEKASRTSFVIAGCLMIIAGGVLLGFTK</sequence>
<feature type="transmembrane region" description="Helical" evidence="7">
    <location>
        <begin position="194"/>
        <end position="213"/>
    </location>
</feature>
<feature type="transmembrane region" description="Helical" evidence="7">
    <location>
        <begin position="252"/>
        <end position="270"/>
    </location>
</feature>
<feature type="transmembrane region" description="Helical" evidence="7">
    <location>
        <begin position="225"/>
        <end position="246"/>
    </location>
</feature>
<dbReference type="CDD" id="cd23112">
    <property type="entry name" value="glucose_uptake_GlcU"/>
    <property type="match status" value="1"/>
</dbReference>
<feature type="transmembrane region" description="Helical" evidence="7">
    <location>
        <begin position="70"/>
        <end position="88"/>
    </location>
</feature>
<proteinExistence type="inferred from homology"/>
<dbReference type="InterPro" id="IPR010651">
    <property type="entry name" value="Sugar_transport"/>
</dbReference>
<accession>A0AB34QST0</accession>
<dbReference type="Proteomes" id="UP000031978">
    <property type="component" value="Unassembled WGS sequence"/>
</dbReference>
<dbReference type="Pfam" id="PF06800">
    <property type="entry name" value="Sugar_transport"/>
    <property type="match status" value="1"/>
</dbReference>
<reference evidence="8 9" key="1">
    <citation type="submission" date="2014-12" db="EMBL/GenBank/DDBJ databases">
        <title>Draft Genome Sequences of Five Spore-Forming Food Isolates of Bacillus pumilus.</title>
        <authorList>
            <person name="de Jong A."/>
            <person name="van Heel A.J."/>
            <person name="Montalban-Lopez M."/>
            <person name="Krawczyk A.O."/>
            <person name="Berendsen E.M."/>
            <person name="Wells-Bennik M."/>
            <person name="Kuipers O.P."/>
        </authorList>
    </citation>
    <scope>NUCLEOTIDE SEQUENCE [LARGE SCALE GENOMIC DNA]</scope>
    <source>
        <strain evidence="8 9">B4127</strain>
    </source>
</reference>
<comment type="similarity">
    <text evidence="2">Belongs to the GRP transporter (TC 2.A.7.5) family.</text>
</comment>
<keyword evidence="5 7" id="KW-1133">Transmembrane helix</keyword>
<evidence type="ECO:0000256" key="1">
    <source>
        <dbReference type="ARBA" id="ARBA00004127"/>
    </source>
</evidence>
<evidence type="ECO:0000256" key="4">
    <source>
        <dbReference type="ARBA" id="ARBA00022692"/>
    </source>
</evidence>
<keyword evidence="6 7" id="KW-0472">Membrane</keyword>
<evidence type="ECO:0000256" key="5">
    <source>
        <dbReference type="ARBA" id="ARBA00022989"/>
    </source>
</evidence>
<dbReference type="GO" id="GO:0015144">
    <property type="term" value="F:carbohydrate transmembrane transporter activity"/>
    <property type="evidence" value="ECO:0007669"/>
    <property type="project" value="InterPro"/>
</dbReference>
<keyword evidence="3" id="KW-0762">Sugar transport</keyword>
<feature type="transmembrane region" description="Helical" evidence="7">
    <location>
        <begin position="169"/>
        <end position="188"/>
    </location>
</feature>
<keyword evidence="3" id="KW-0813">Transport</keyword>
<gene>
    <name evidence="8" type="ORF">B4127_2304</name>
</gene>
<protein>
    <recommendedName>
        <fullName evidence="10">Glucose transporter GlcU</fullName>
    </recommendedName>
</protein>
<keyword evidence="4 7" id="KW-0812">Transmembrane</keyword>
<comment type="caution">
    <text evidence="8">The sequence shown here is derived from an EMBL/GenBank/DDBJ whole genome shotgun (WGS) entry which is preliminary data.</text>
</comment>
<comment type="subcellular location">
    <subcellularLocation>
        <location evidence="1">Endomembrane system</location>
        <topology evidence="1">Multi-pass membrane protein</topology>
    </subcellularLocation>
</comment>
<feature type="transmembrane region" description="Helical" evidence="7">
    <location>
        <begin position="44"/>
        <end position="65"/>
    </location>
</feature>
<evidence type="ECO:0000256" key="7">
    <source>
        <dbReference type="SAM" id="Phobius"/>
    </source>
</evidence>
<dbReference type="AlphaFoldDB" id="A0AB34QST0"/>
<dbReference type="GO" id="GO:0016020">
    <property type="term" value="C:membrane"/>
    <property type="evidence" value="ECO:0007669"/>
    <property type="project" value="InterPro"/>
</dbReference>
<evidence type="ECO:0000256" key="2">
    <source>
        <dbReference type="ARBA" id="ARBA00006117"/>
    </source>
</evidence>
<feature type="transmembrane region" description="Helical" evidence="7">
    <location>
        <begin position="20"/>
        <end position="38"/>
    </location>
</feature>
<evidence type="ECO:0008006" key="10">
    <source>
        <dbReference type="Google" id="ProtNLM"/>
    </source>
</evidence>
<dbReference type="PANTHER" id="PTHR16119:SF17">
    <property type="entry name" value="TRANSMEMBRANE PROTEIN 144"/>
    <property type="match status" value="1"/>
</dbReference>
<dbReference type="PANTHER" id="PTHR16119">
    <property type="entry name" value="TRANSMEMBRANE PROTEIN 144"/>
    <property type="match status" value="1"/>
</dbReference>
<dbReference type="GO" id="GO:0012505">
    <property type="term" value="C:endomembrane system"/>
    <property type="evidence" value="ECO:0007669"/>
    <property type="project" value="UniProtKB-SubCell"/>
</dbReference>
<evidence type="ECO:0000313" key="9">
    <source>
        <dbReference type="Proteomes" id="UP000031978"/>
    </source>
</evidence>
<evidence type="ECO:0000256" key="3">
    <source>
        <dbReference type="ARBA" id="ARBA00022597"/>
    </source>
</evidence>